<organism evidence="3 4">
    <name type="scientific">Desulfobacter hydrogenophilus</name>
    <dbReference type="NCBI Taxonomy" id="2291"/>
    <lineage>
        <taxon>Bacteria</taxon>
        <taxon>Pseudomonadati</taxon>
        <taxon>Thermodesulfobacteriota</taxon>
        <taxon>Desulfobacteria</taxon>
        <taxon>Desulfobacterales</taxon>
        <taxon>Desulfobacteraceae</taxon>
        <taxon>Desulfobacter</taxon>
    </lineage>
</organism>
<dbReference type="EMBL" id="CP036313">
    <property type="protein sequence ID" value="QBH11615.1"/>
    <property type="molecule type" value="Genomic_DNA"/>
</dbReference>
<evidence type="ECO:0000313" key="4">
    <source>
        <dbReference type="Proteomes" id="UP000248798"/>
    </source>
</evidence>
<name>A0A328FH59_9BACT</name>
<dbReference type="Pfam" id="PF00226">
    <property type="entry name" value="DnaJ"/>
    <property type="match status" value="1"/>
</dbReference>
<dbReference type="PANTHER" id="PTHR44743:SF10">
    <property type="entry name" value="J DOMAIN-CONTAINING PROTEIN"/>
    <property type="match status" value="1"/>
</dbReference>
<dbReference type="InterPro" id="IPR036869">
    <property type="entry name" value="J_dom_sf"/>
</dbReference>
<reference evidence="2 5" key="2">
    <citation type="submission" date="2019-02" db="EMBL/GenBank/DDBJ databases">
        <title>Complete genome sequence of Desulfobacter hydrogenophilus AcRS1.</title>
        <authorList>
            <person name="Marietou A."/>
            <person name="Lund M.B."/>
            <person name="Marshall I.P.G."/>
            <person name="Schreiber L."/>
            <person name="Jorgensen B."/>
        </authorList>
    </citation>
    <scope>NUCLEOTIDE SEQUENCE [LARGE SCALE GENOMIC DNA]</scope>
    <source>
        <strain evidence="2 5">AcRS1</strain>
    </source>
</reference>
<sequence>MRLPQQVCLKGLTGIGPRSMVEFMDKQSGFDILGLVPSATRTDARTAFRQLAKTWHPDKFAKDPLKVKKAEEKMKQVNEAFHFLLPLLPDTIVEPGVGQNPSTSSQGCASIHCSGKRFQGFFSSLVAGLTKRCKGKKKAKVQGAGRFGQTHKSGAHCRADTVDRTRKTPFETVFQNAVNHNPAGTKPRGYQKNRPPGCCANYRKYFNSVTGRPGNMGHIKNRGVGPVEKISPIAPVSSVKEH</sequence>
<evidence type="ECO:0000313" key="2">
    <source>
        <dbReference type="EMBL" id="QBH11615.1"/>
    </source>
</evidence>
<protein>
    <submittedName>
        <fullName evidence="2">J domain-containing protein</fullName>
    </submittedName>
</protein>
<reference evidence="3 4" key="1">
    <citation type="submission" date="2018-06" db="EMBL/GenBank/DDBJ databases">
        <title>Complete Genome Sequence of Desulfobacter hydrogenophilus (DSM3380).</title>
        <authorList>
            <person name="Marietou A."/>
            <person name="Schreiber L."/>
            <person name="Marshall I."/>
            <person name="Jorgensen B."/>
        </authorList>
    </citation>
    <scope>NUCLEOTIDE SEQUENCE [LARGE SCALE GENOMIC DNA]</scope>
    <source>
        <strain evidence="3 4">DSM 3380</strain>
    </source>
</reference>
<dbReference type="EMBL" id="QLNI01000007">
    <property type="protein sequence ID" value="RAM03160.1"/>
    <property type="molecule type" value="Genomic_DNA"/>
</dbReference>
<accession>A0A328FH59</accession>
<proteinExistence type="predicted"/>
<dbReference type="PRINTS" id="PR00625">
    <property type="entry name" value="JDOMAIN"/>
</dbReference>
<feature type="domain" description="J" evidence="1">
    <location>
        <begin position="28"/>
        <end position="89"/>
    </location>
</feature>
<dbReference type="OrthoDB" id="9779889at2"/>
<gene>
    <name evidence="3" type="ORF">DO021_04690</name>
    <name evidence="2" type="ORF">EYB58_00955</name>
</gene>
<dbReference type="Proteomes" id="UP000248798">
    <property type="component" value="Unassembled WGS sequence"/>
</dbReference>
<dbReference type="InterPro" id="IPR001623">
    <property type="entry name" value="DnaJ_domain"/>
</dbReference>
<evidence type="ECO:0000313" key="5">
    <source>
        <dbReference type="Proteomes" id="UP000293902"/>
    </source>
</evidence>
<dbReference type="AlphaFoldDB" id="A0A328FH59"/>
<evidence type="ECO:0000259" key="1">
    <source>
        <dbReference type="PROSITE" id="PS50076"/>
    </source>
</evidence>
<keyword evidence="5" id="KW-1185">Reference proteome</keyword>
<dbReference type="PROSITE" id="PS50076">
    <property type="entry name" value="DNAJ_2"/>
    <property type="match status" value="1"/>
</dbReference>
<evidence type="ECO:0000313" key="3">
    <source>
        <dbReference type="EMBL" id="RAM03160.1"/>
    </source>
</evidence>
<dbReference type="SMART" id="SM00271">
    <property type="entry name" value="DnaJ"/>
    <property type="match status" value="1"/>
</dbReference>
<dbReference type="Gene3D" id="1.10.287.110">
    <property type="entry name" value="DnaJ domain"/>
    <property type="match status" value="1"/>
</dbReference>
<dbReference type="SUPFAM" id="SSF46565">
    <property type="entry name" value="Chaperone J-domain"/>
    <property type="match status" value="1"/>
</dbReference>
<dbReference type="Proteomes" id="UP000293902">
    <property type="component" value="Chromosome"/>
</dbReference>
<dbReference type="PANTHER" id="PTHR44743">
    <property type="entry name" value="PUTATIVE, EXPRESSED-RELATED"/>
    <property type="match status" value="1"/>
</dbReference>
<dbReference type="CDD" id="cd06257">
    <property type="entry name" value="DnaJ"/>
    <property type="match status" value="1"/>
</dbReference>